<sequence length="560" mass="59077">MGQSAHSIHGAASAGEAQLGTLPGLTTHGFLAQLPDGVQVLHDAGNLPLRWVETSELEDPTPYLLDHELLLTAGLPFLGDGGDDDAIDRFVARLAAARVSALALGLEPHFSAAPPAVVDACRRHGLSLWQLPESLPFAAVGLTFSRLLESGNASVLRQVGEANRRLMRAVLGERGEENLLEALIQSVPGSAFLYGARGELRLAAGPAIDGGVQDDAADLAAGLLTGSGPRVELLDREDGHLQALPLRGAPRASSTTRDSRRPRRAEPTLGALVLCTGRRLTAPENGIVSTAVGLLELLARQRAAGSLSPGQLATLLLLRGGQRTDEATLSRLLADGAPGTGSGFRVVIGTAHVEDGPDTAAEVLAWRRLWDTRLVAYDGGRLLALTRQDPSAARLARVEAEGYACAVSRPAPGHAAGAGLAGHLLRHAPSLLQEAMTLLPRAEEEHRSLLAEREPGSFARLLPREAGAAVARGLLAPLLEVDQPRRALLLKVLRAWLGSHGSWDGTSAALGIHRNSVRRHVTAIAETLGRDLGDAAVRAELWFALEFLDPADETRPTEED</sequence>
<dbReference type="Gene3D" id="1.10.10.2840">
    <property type="entry name" value="PucR C-terminal helix-turn-helix domain"/>
    <property type="match status" value="1"/>
</dbReference>
<evidence type="ECO:0000259" key="2">
    <source>
        <dbReference type="Pfam" id="PF07905"/>
    </source>
</evidence>
<dbReference type="InterPro" id="IPR042070">
    <property type="entry name" value="PucR_C-HTH_sf"/>
</dbReference>
<dbReference type="Pfam" id="PF07905">
    <property type="entry name" value="PucR"/>
    <property type="match status" value="1"/>
</dbReference>
<evidence type="ECO:0000313" key="4">
    <source>
        <dbReference type="EMBL" id="MDP5227464.1"/>
    </source>
</evidence>
<comment type="caution">
    <text evidence="4">The sequence shown here is derived from an EMBL/GenBank/DDBJ whole genome shotgun (WGS) entry which is preliminary data.</text>
</comment>
<dbReference type="Pfam" id="PF13556">
    <property type="entry name" value="HTH_30"/>
    <property type="match status" value="1"/>
</dbReference>
<keyword evidence="5" id="KW-1185">Reference proteome</keyword>
<dbReference type="RefSeq" id="WP_305996509.1">
    <property type="nucleotide sequence ID" value="NZ_JAVALS010000005.1"/>
</dbReference>
<dbReference type="InterPro" id="IPR012914">
    <property type="entry name" value="PucR_dom"/>
</dbReference>
<dbReference type="InterPro" id="IPR025736">
    <property type="entry name" value="PucR_C-HTH_dom"/>
</dbReference>
<dbReference type="Proteomes" id="UP001232725">
    <property type="component" value="Unassembled WGS sequence"/>
</dbReference>
<dbReference type="PANTHER" id="PTHR33744">
    <property type="entry name" value="CARBOHYDRATE DIACID REGULATOR"/>
    <property type="match status" value="1"/>
</dbReference>
<name>A0ABT9IQN6_9MICC</name>
<feature type="domain" description="Purine catabolism PurC-like" evidence="2">
    <location>
        <begin position="38"/>
        <end position="140"/>
    </location>
</feature>
<reference evidence="4 5" key="1">
    <citation type="submission" date="2023-08" db="EMBL/GenBank/DDBJ databases">
        <title>Arthrobacter horti sp. nov., isolated from forest soil.</title>
        <authorList>
            <person name="Park M."/>
        </authorList>
    </citation>
    <scope>NUCLEOTIDE SEQUENCE [LARGE SCALE GENOMIC DNA]</scope>
    <source>
        <strain evidence="4 5">YJM1</strain>
    </source>
</reference>
<evidence type="ECO:0000313" key="5">
    <source>
        <dbReference type="Proteomes" id="UP001232725"/>
    </source>
</evidence>
<proteinExistence type="predicted"/>
<dbReference type="EMBL" id="JAVALS010000005">
    <property type="protein sequence ID" value="MDP5227464.1"/>
    <property type="molecule type" value="Genomic_DNA"/>
</dbReference>
<gene>
    <name evidence="4" type="ORF">Q9R02_09900</name>
</gene>
<feature type="domain" description="PucR C-terminal helix-turn-helix" evidence="3">
    <location>
        <begin position="489"/>
        <end position="546"/>
    </location>
</feature>
<accession>A0ABT9IQN6</accession>
<dbReference type="PANTHER" id="PTHR33744:SF1">
    <property type="entry name" value="DNA-BINDING TRANSCRIPTIONAL ACTIVATOR ADER"/>
    <property type="match status" value="1"/>
</dbReference>
<feature type="region of interest" description="Disordered" evidence="1">
    <location>
        <begin position="246"/>
        <end position="265"/>
    </location>
</feature>
<organism evidence="4 5">
    <name type="scientific">Arthrobacter horti</name>
    <dbReference type="NCBI Taxonomy" id="3068273"/>
    <lineage>
        <taxon>Bacteria</taxon>
        <taxon>Bacillati</taxon>
        <taxon>Actinomycetota</taxon>
        <taxon>Actinomycetes</taxon>
        <taxon>Micrococcales</taxon>
        <taxon>Micrococcaceae</taxon>
        <taxon>Arthrobacter</taxon>
    </lineage>
</organism>
<dbReference type="InterPro" id="IPR051448">
    <property type="entry name" value="CdaR-like_regulators"/>
</dbReference>
<evidence type="ECO:0000256" key="1">
    <source>
        <dbReference type="SAM" id="MobiDB-lite"/>
    </source>
</evidence>
<evidence type="ECO:0000259" key="3">
    <source>
        <dbReference type="Pfam" id="PF13556"/>
    </source>
</evidence>
<protein>
    <submittedName>
        <fullName evidence="4">PucR family transcriptional regulator</fullName>
    </submittedName>
</protein>